<evidence type="ECO:0000313" key="3">
    <source>
        <dbReference type="Proteomes" id="UP000193061"/>
    </source>
</evidence>
<accession>A0A1X7A2C9</accession>
<evidence type="ECO:0000256" key="1">
    <source>
        <dbReference type="SAM" id="Phobius"/>
    </source>
</evidence>
<dbReference type="InterPro" id="IPR009935">
    <property type="entry name" value="DUF1467"/>
</dbReference>
<gene>
    <name evidence="2" type="ORF">ROA7450_03682</name>
</gene>
<keyword evidence="1" id="KW-1133">Transmembrane helix</keyword>
<dbReference type="OrthoDB" id="9804637at2"/>
<reference evidence="2 3" key="1">
    <citation type="submission" date="2017-03" db="EMBL/GenBank/DDBJ databases">
        <authorList>
            <person name="Afonso C.L."/>
            <person name="Miller P.J."/>
            <person name="Scott M.A."/>
            <person name="Spackman E."/>
            <person name="Goraichik I."/>
            <person name="Dimitrov K.M."/>
            <person name="Suarez D.L."/>
            <person name="Swayne D.E."/>
        </authorList>
    </citation>
    <scope>NUCLEOTIDE SEQUENCE [LARGE SCALE GENOMIC DNA]</scope>
    <source>
        <strain evidence="2 3">CECT 7450</strain>
    </source>
</reference>
<feature type="transmembrane region" description="Helical" evidence="1">
    <location>
        <begin position="53"/>
        <end position="78"/>
    </location>
</feature>
<dbReference type="AlphaFoldDB" id="A0A1X7A2C9"/>
<keyword evidence="1" id="KW-0812">Transmembrane</keyword>
<keyword evidence="3" id="KW-1185">Reference proteome</keyword>
<dbReference type="Pfam" id="PF07330">
    <property type="entry name" value="DUF1467"/>
    <property type="match status" value="1"/>
</dbReference>
<dbReference type="Proteomes" id="UP000193061">
    <property type="component" value="Unassembled WGS sequence"/>
</dbReference>
<sequence length="91" mass="9814">MGVASGIVLYLVIWFMTFLTVIPIRIQTQGEAGDVIPGTHAGSPEKHHLKKKAWITTGIATVLWVIVAGIIISGVISVRDIDMFNRMGPAS</sequence>
<proteinExistence type="predicted"/>
<keyword evidence="1" id="KW-0472">Membrane</keyword>
<dbReference type="RefSeq" id="WP_085807346.1">
    <property type="nucleotide sequence ID" value="NZ_FWFX01000015.1"/>
</dbReference>
<organism evidence="2 3">
    <name type="scientific">Roseovarius albus</name>
    <dbReference type="NCBI Taxonomy" id="1247867"/>
    <lineage>
        <taxon>Bacteria</taxon>
        <taxon>Pseudomonadati</taxon>
        <taxon>Pseudomonadota</taxon>
        <taxon>Alphaproteobacteria</taxon>
        <taxon>Rhodobacterales</taxon>
        <taxon>Roseobacteraceae</taxon>
        <taxon>Roseovarius</taxon>
    </lineage>
</organism>
<evidence type="ECO:0000313" key="2">
    <source>
        <dbReference type="EMBL" id="SLN68609.1"/>
    </source>
</evidence>
<name>A0A1X7A2C9_9RHOB</name>
<dbReference type="EMBL" id="FWFX01000015">
    <property type="protein sequence ID" value="SLN68609.1"/>
    <property type="molecule type" value="Genomic_DNA"/>
</dbReference>
<feature type="transmembrane region" description="Helical" evidence="1">
    <location>
        <begin position="7"/>
        <end position="26"/>
    </location>
</feature>
<protein>
    <submittedName>
        <fullName evidence="2">Uncharacterized protein</fullName>
    </submittedName>
</protein>